<keyword evidence="2" id="KW-1185">Reference proteome</keyword>
<dbReference type="Proteomes" id="UP000027120">
    <property type="component" value="Unassembled WGS sequence"/>
</dbReference>
<organism evidence="1 2">
    <name type="scientific">Citrus sinensis</name>
    <name type="common">Sweet orange</name>
    <name type="synonym">Citrus aurantium var. sinensis</name>
    <dbReference type="NCBI Taxonomy" id="2711"/>
    <lineage>
        <taxon>Eukaryota</taxon>
        <taxon>Viridiplantae</taxon>
        <taxon>Streptophyta</taxon>
        <taxon>Embryophyta</taxon>
        <taxon>Tracheophyta</taxon>
        <taxon>Spermatophyta</taxon>
        <taxon>Magnoliopsida</taxon>
        <taxon>eudicotyledons</taxon>
        <taxon>Gunneridae</taxon>
        <taxon>Pentapetalae</taxon>
        <taxon>rosids</taxon>
        <taxon>malvids</taxon>
        <taxon>Sapindales</taxon>
        <taxon>Rutaceae</taxon>
        <taxon>Aurantioideae</taxon>
        <taxon>Citrus</taxon>
    </lineage>
</organism>
<name>A0A067GVP7_CITSI</name>
<gene>
    <name evidence="1" type="ORF">CISIN_1g039416mg</name>
</gene>
<dbReference type="AlphaFoldDB" id="A0A067GVP7"/>
<evidence type="ECO:0000313" key="1">
    <source>
        <dbReference type="EMBL" id="KDO79391.1"/>
    </source>
</evidence>
<dbReference type="STRING" id="2711.A0A067GVP7"/>
<sequence length="138" mass="15628">MDESDASSYAPIVVGRLGNINLDSVSRDQQKYNQISVQSLNVEHKRIGAPFAAMLRRHQLGYSESNDCVLKIVCILLSNNSNVKQVKYSSIILQPVDLNLDEETLMSIASFWRTSLSDSSTQSRQFYFDHFEILPIKV</sequence>
<protein>
    <submittedName>
        <fullName evidence="1">Uncharacterized protein</fullName>
    </submittedName>
</protein>
<dbReference type="InterPro" id="IPR026847">
    <property type="entry name" value="VPS13"/>
</dbReference>
<evidence type="ECO:0000313" key="2">
    <source>
        <dbReference type="Proteomes" id="UP000027120"/>
    </source>
</evidence>
<reference evidence="1 2" key="1">
    <citation type="submission" date="2014-04" db="EMBL/GenBank/DDBJ databases">
        <authorList>
            <consortium name="International Citrus Genome Consortium"/>
            <person name="Gmitter F."/>
            <person name="Chen C."/>
            <person name="Farmerie W."/>
            <person name="Harkins T."/>
            <person name="Desany B."/>
            <person name="Mohiuddin M."/>
            <person name="Kodira C."/>
            <person name="Borodovsky M."/>
            <person name="Lomsadze A."/>
            <person name="Burns P."/>
            <person name="Jenkins J."/>
            <person name="Prochnik S."/>
            <person name="Shu S."/>
            <person name="Chapman J."/>
            <person name="Pitluck S."/>
            <person name="Schmutz J."/>
            <person name="Rokhsar D."/>
        </authorList>
    </citation>
    <scope>NUCLEOTIDE SEQUENCE</scope>
</reference>
<proteinExistence type="predicted"/>
<dbReference type="PANTHER" id="PTHR16166:SF130">
    <property type="entry name" value="PROTEIN SORTING-ASSOCIATED PROTEIN, PUTATIVE (DUF1162)-RELATED"/>
    <property type="match status" value="1"/>
</dbReference>
<dbReference type="EMBL" id="KK784878">
    <property type="protein sequence ID" value="KDO79391.1"/>
    <property type="molecule type" value="Genomic_DNA"/>
</dbReference>
<dbReference type="PANTHER" id="PTHR16166">
    <property type="entry name" value="VACUOLAR PROTEIN SORTING-ASSOCIATED PROTEIN VPS13"/>
    <property type="match status" value="1"/>
</dbReference>
<accession>A0A067GVP7</accession>